<dbReference type="SMART" id="SM00984">
    <property type="entry name" value="UDPG_MGDP_dh_C"/>
    <property type="match status" value="1"/>
</dbReference>
<dbReference type="InterPro" id="IPR036220">
    <property type="entry name" value="UDP-Glc/GDP-Man_DH_C_sf"/>
</dbReference>
<dbReference type="PANTHER" id="PTHR43491">
    <property type="entry name" value="UDP-N-ACETYL-D-MANNOSAMINE DEHYDROGENASE"/>
    <property type="match status" value="1"/>
</dbReference>
<evidence type="ECO:0000259" key="1">
    <source>
        <dbReference type="SMART" id="SM00984"/>
    </source>
</evidence>
<dbReference type="InterPro" id="IPR014027">
    <property type="entry name" value="UDP-Glc/GDP-Man_DH_C"/>
</dbReference>
<dbReference type="GO" id="GO:0016628">
    <property type="term" value="F:oxidoreductase activity, acting on the CH-CH group of donors, NAD or NADP as acceptor"/>
    <property type="evidence" value="ECO:0007669"/>
    <property type="project" value="InterPro"/>
</dbReference>
<dbReference type="GO" id="GO:0000271">
    <property type="term" value="P:polysaccharide biosynthetic process"/>
    <property type="evidence" value="ECO:0007669"/>
    <property type="project" value="InterPro"/>
</dbReference>
<dbReference type="Gene3D" id="3.40.50.720">
    <property type="entry name" value="NAD(P)-binding Rossmann-like Domain"/>
    <property type="match status" value="1"/>
</dbReference>
<gene>
    <name evidence="2" type="ORF">S03H2_20672</name>
</gene>
<sequence length="106" mass="11785">MLGAAYKPDVDDLRESPALDIIVLLEQKGALVDYHDPCIPQISQDSWQKTNVSDYPLSARQSDCVVIVTDHSRYDFPAILNATSLIVDTRNVLSRVSADRSKVVQL</sequence>
<name>X1F028_9ZZZZ</name>
<dbReference type="AlphaFoldDB" id="X1F028"/>
<comment type="caution">
    <text evidence="2">The sequence shown here is derived from an EMBL/GenBank/DDBJ whole genome shotgun (WGS) entry which is preliminary data.</text>
</comment>
<dbReference type="GO" id="GO:0016616">
    <property type="term" value="F:oxidoreductase activity, acting on the CH-OH group of donors, NAD or NADP as acceptor"/>
    <property type="evidence" value="ECO:0007669"/>
    <property type="project" value="InterPro"/>
</dbReference>
<feature type="domain" description="UDP-glucose/GDP-mannose dehydrogenase C-terminal" evidence="1">
    <location>
        <begin position="1"/>
        <end position="95"/>
    </location>
</feature>
<evidence type="ECO:0000313" key="2">
    <source>
        <dbReference type="EMBL" id="GAH38956.1"/>
    </source>
</evidence>
<dbReference type="GO" id="GO:0051287">
    <property type="term" value="F:NAD binding"/>
    <property type="evidence" value="ECO:0007669"/>
    <property type="project" value="InterPro"/>
</dbReference>
<organism evidence="2">
    <name type="scientific">marine sediment metagenome</name>
    <dbReference type="NCBI Taxonomy" id="412755"/>
    <lineage>
        <taxon>unclassified sequences</taxon>
        <taxon>metagenomes</taxon>
        <taxon>ecological metagenomes</taxon>
    </lineage>
</organism>
<reference evidence="2" key="1">
    <citation type="journal article" date="2014" name="Front. Microbiol.">
        <title>High frequency of phylogenetically diverse reductive dehalogenase-homologous genes in deep subseafloor sedimentary metagenomes.</title>
        <authorList>
            <person name="Kawai M."/>
            <person name="Futagami T."/>
            <person name="Toyoda A."/>
            <person name="Takaki Y."/>
            <person name="Nishi S."/>
            <person name="Hori S."/>
            <person name="Arai W."/>
            <person name="Tsubouchi T."/>
            <person name="Morono Y."/>
            <person name="Uchiyama I."/>
            <person name="Ito T."/>
            <person name="Fujiyama A."/>
            <person name="Inagaki F."/>
            <person name="Takami H."/>
        </authorList>
    </citation>
    <scope>NUCLEOTIDE SEQUENCE</scope>
    <source>
        <strain evidence="2">Expedition CK06-06</strain>
    </source>
</reference>
<protein>
    <recommendedName>
        <fullName evidence="1">UDP-glucose/GDP-mannose dehydrogenase C-terminal domain-containing protein</fullName>
    </recommendedName>
</protein>
<dbReference type="EMBL" id="BARU01010920">
    <property type="protein sequence ID" value="GAH38956.1"/>
    <property type="molecule type" value="Genomic_DNA"/>
</dbReference>
<dbReference type="InterPro" id="IPR028359">
    <property type="entry name" value="UDP_ManNAc/GlcNAc_DH"/>
</dbReference>
<accession>X1F028</accession>
<proteinExistence type="predicted"/>
<dbReference type="SUPFAM" id="SSF52413">
    <property type="entry name" value="UDP-glucose/GDP-mannose dehydrogenase C-terminal domain"/>
    <property type="match status" value="1"/>
</dbReference>
<dbReference type="Pfam" id="PF03720">
    <property type="entry name" value="UDPG_MGDP_dh_C"/>
    <property type="match status" value="1"/>
</dbReference>
<dbReference type="PANTHER" id="PTHR43491:SF1">
    <property type="entry name" value="UDP-N-ACETYL-D-MANNOSAMINE DEHYDROGENASE"/>
    <property type="match status" value="1"/>
</dbReference>